<feature type="region of interest" description="Disordered" evidence="1">
    <location>
        <begin position="203"/>
        <end position="240"/>
    </location>
</feature>
<dbReference type="OrthoDB" id="1914453at2759"/>
<dbReference type="PANTHER" id="PTHR34347">
    <property type="entry name" value="DNA REPAIR-SCAFFOLDING PROTEIN SPIDR"/>
    <property type="match status" value="1"/>
</dbReference>
<dbReference type="InterPro" id="IPR028026">
    <property type="entry name" value="DUF4502"/>
</dbReference>
<dbReference type="EMBL" id="JAGFMF010011830">
    <property type="protein sequence ID" value="KAG8511399.1"/>
    <property type="molecule type" value="Genomic_DNA"/>
</dbReference>
<evidence type="ECO:0000313" key="3">
    <source>
        <dbReference type="EMBL" id="KAG8511399.1"/>
    </source>
</evidence>
<dbReference type="PANTHER" id="PTHR34347:SF1">
    <property type="entry name" value="DNA REPAIR-SCAFFOLDING PROTEIN"/>
    <property type="match status" value="1"/>
</dbReference>
<proteinExistence type="predicted"/>
<keyword evidence="4" id="KW-1185">Reference proteome</keyword>
<accession>A0A8J6AHA9</accession>
<protein>
    <recommendedName>
        <fullName evidence="2">DUF4502 domain-containing protein</fullName>
    </recommendedName>
</protein>
<name>A0A8J6AHA9_GALPY</name>
<dbReference type="GO" id="GO:0005654">
    <property type="term" value="C:nucleoplasm"/>
    <property type="evidence" value="ECO:0007669"/>
    <property type="project" value="TreeGrafter"/>
</dbReference>
<feature type="domain" description="DUF4502" evidence="2">
    <location>
        <begin position="146"/>
        <end position="194"/>
    </location>
</feature>
<evidence type="ECO:0000259" key="2">
    <source>
        <dbReference type="Pfam" id="PF14950"/>
    </source>
</evidence>
<dbReference type="Proteomes" id="UP000700334">
    <property type="component" value="Unassembled WGS sequence"/>
</dbReference>
<evidence type="ECO:0000256" key="1">
    <source>
        <dbReference type="SAM" id="MobiDB-lite"/>
    </source>
</evidence>
<gene>
    <name evidence="3" type="ORF">J0S82_008623</name>
</gene>
<dbReference type="GO" id="GO:0000724">
    <property type="term" value="P:double-strand break repair via homologous recombination"/>
    <property type="evidence" value="ECO:0007669"/>
    <property type="project" value="TreeGrafter"/>
</dbReference>
<comment type="caution">
    <text evidence="3">The sequence shown here is derived from an EMBL/GenBank/DDBJ whole genome shotgun (WGS) entry which is preliminary data.</text>
</comment>
<reference evidence="3" key="1">
    <citation type="journal article" date="2021" name="Evol. Appl.">
        <title>The genome of the Pyrenean desman and the effects of bottlenecks and inbreeding on the genomic landscape of an endangered species.</title>
        <authorList>
            <person name="Escoda L."/>
            <person name="Castresana J."/>
        </authorList>
    </citation>
    <scope>NUCLEOTIDE SEQUENCE</scope>
    <source>
        <strain evidence="3">IBE-C5619</strain>
    </source>
</reference>
<feature type="compositionally biased region" description="Polar residues" evidence="1">
    <location>
        <begin position="209"/>
        <end position="225"/>
    </location>
</feature>
<organism evidence="3 4">
    <name type="scientific">Galemys pyrenaicus</name>
    <name type="common">Iberian desman</name>
    <name type="synonym">Pyrenean desman</name>
    <dbReference type="NCBI Taxonomy" id="202257"/>
    <lineage>
        <taxon>Eukaryota</taxon>
        <taxon>Metazoa</taxon>
        <taxon>Chordata</taxon>
        <taxon>Craniata</taxon>
        <taxon>Vertebrata</taxon>
        <taxon>Euteleostomi</taxon>
        <taxon>Mammalia</taxon>
        <taxon>Eutheria</taxon>
        <taxon>Laurasiatheria</taxon>
        <taxon>Eulipotyphla</taxon>
        <taxon>Talpidae</taxon>
        <taxon>Galemys</taxon>
    </lineage>
</organism>
<dbReference type="AlphaFoldDB" id="A0A8J6AHA9"/>
<feature type="non-terminal residue" evidence="3">
    <location>
        <position position="266"/>
    </location>
</feature>
<sequence>HTALEMSGGCCCGVLTGKEIGKQNNYPFQESVHFCPAEATTFKSTSELSCSWSSSDVIIQMKIKHLVNHIQGDRSTEDVVSGNKLQFIDWEINSDEEDASECYESEDDRVLWIVKEKMAHRMSCSLIQVHRTNRILNQMEDSLWKTDKSEITLYTPRNTKFPKAQENSTKKKLLRGELAEGMNELKNQERSDTAMLCVRPHHNGDKQYRQAQRSKTIIPSPSSPEGLSPRCSRTLRDRRNLPDDDFNTHCSFYARVIYQRPPSFPN</sequence>
<dbReference type="GO" id="GO:0000228">
    <property type="term" value="C:nuclear chromosome"/>
    <property type="evidence" value="ECO:0007669"/>
    <property type="project" value="TreeGrafter"/>
</dbReference>
<dbReference type="GO" id="GO:0070202">
    <property type="term" value="P:regulation of establishment of protein localization to chromosome"/>
    <property type="evidence" value="ECO:0007669"/>
    <property type="project" value="TreeGrafter"/>
</dbReference>
<evidence type="ECO:0000313" key="4">
    <source>
        <dbReference type="Proteomes" id="UP000700334"/>
    </source>
</evidence>
<dbReference type="Pfam" id="PF14950">
    <property type="entry name" value="DUF4502"/>
    <property type="match status" value="1"/>
</dbReference>
<dbReference type="InterPro" id="IPR053054">
    <property type="entry name" value="DNA_repair-scaffolding"/>
</dbReference>